<sequence>MSDTATTLDLTTVLSIDSAVTGSTGSPDFGVTTTGFVPKPFARLLAEKLALAKGLFGDDVDLMTGSVFRKLLEVSALEDARTWAALGTVYDNMYAISATGEALSRIGEDLGLPRPYLEAKGSIKLTLLPPLPNGMASLTIPRGSRLSTPGGHHVATDVSVTLTPSKAVLDVPVVAFYPGPSHNLDPNVVDGGGGHPQKIDRWNKADALLQELVDAEASAGQPLVKIEHTAPLTGGELQWPDLRYRQLLLQAPRSIWTVQAIQMAVSLVPGVRQVQVYDGRGGLDINQSIFGNFNFIERVFNGERDLGNPYYFTVLVAPTIHAIWDGPDGLLTHVQSAIEDLRPIGIFPSVEQAVEVGVGVSANLVVKGLPLPTGSSQTVNDSAAAQALRQRIYTRLRRYIDELPFGEPVRASEIVWTIMNEPGVADVKDLALRRYPRDLGSMTFDQAVVAGSYETLGCGENVQLQTNQIPVFVDIDNPIPLLIV</sequence>
<gene>
    <name evidence="1" type="ORF">OP10G_3131</name>
</gene>
<name>A0A068NXX0_FIMGI</name>
<protein>
    <submittedName>
        <fullName evidence="1">Baseplate assembly protein, putative</fullName>
    </submittedName>
</protein>
<organism evidence="1 2">
    <name type="scientific">Fimbriimonas ginsengisoli Gsoil 348</name>
    <dbReference type="NCBI Taxonomy" id="661478"/>
    <lineage>
        <taxon>Bacteria</taxon>
        <taxon>Bacillati</taxon>
        <taxon>Armatimonadota</taxon>
        <taxon>Fimbriimonadia</taxon>
        <taxon>Fimbriimonadales</taxon>
        <taxon>Fimbriimonadaceae</taxon>
        <taxon>Fimbriimonas</taxon>
    </lineage>
</organism>
<dbReference type="OrthoDB" id="4569688at2"/>
<dbReference type="STRING" id="661478.OP10G_3131"/>
<evidence type="ECO:0000313" key="2">
    <source>
        <dbReference type="Proteomes" id="UP000027982"/>
    </source>
</evidence>
<evidence type="ECO:0000313" key="1">
    <source>
        <dbReference type="EMBL" id="AIE86499.1"/>
    </source>
</evidence>
<dbReference type="EMBL" id="CP007139">
    <property type="protein sequence ID" value="AIE86499.1"/>
    <property type="molecule type" value="Genomic_DNA"/>
</dbReference>
<dbReference type="AlphaFoldDB" id="A0A068NXX0"/>
<dbReference type="eggNOG" id="COG3299">
    <property type="taxonomic scope" value="Bacteria"/>
</dbReference>
<reference evidence="1 2" key="1">
    <citation type="journal article" date="2014" name="PLoS ONE">
        <title>The first complete genome sequence of the class fimbriimonadia in the phylum armatimonadetes.</title>
        <authorList>
            <person name="Hu Z.Y."/>
            <person name="Wang Y.Z."/>
            <person name="Im W.T."/>
            <person name="Wang S.Y."/>
            <person name="Zhao G.P."/>
            <person name="Zheng H.J."/>
            <person name="Quan Z.X."/>
        </authorList>
    </citation>
    <scope>NUCLEOTIDE SEQUENCE [LARGE SCALE GENOMIC DNA]</scope>
    <source>
        <strain evidence="1">Gsoil 348</strain>
    </source>
</reference>
<keyword evidence="2" id="KW-1185">Reference proteome</keyword>
<dbReference type="Proteomes" id="UP000027982">
    <property type="component" value="Chromosome"/>
</dbReference>
<dbReference type="HOGENOM" id="CLU_620997_0_0_0"/>
<dbReference type="KEGG" id="fgi:OP10G_3131"/>
<dbReference type="RefSeq" id="WP_025229540.1">
    <property type="nucleotide sequence ID" value="NZ_CP007139.1"/>
</dbReference>
<accession>A0A068NXX0</accession>
<proteinExistence type="predicted"/>